<dbReference type="Pfam" id="PF13489">
    <property type="entry name" value="Methyltransf_23"/>
    <property type="match status" value="1"/>
</dbReference>
<dbReference type="PANTHER" id="PTHR43861">
    <property type="entry name" value="TRANS-ACONITATE 2-METHYLTRANSFERASE-RELATED"/>
    <property type="match status" value="1"/>
</dbReference>
<dbReference type="OrthoDB" id="525353at2"/>
<dbReference type="InterPro" id="IPR029063">
    <property type="entry name" value="SAM-dependent_MTases_sf"/>
</dbReference>
<dbReference type="SUPFAM" id="SSF53335">
    <property type="entry name" value="S-adenosyl-L-methionine-dependent methyltransferases"/>
    <property type="match status" value="1"/>
</dbReference>
<dbReference type="GO" id="GO:0032259">
    <property type="term" value="P:methylation"/>
    <property type="evidence" value="ECO:0007669"/>
    <property type="project" value="UniProtKB-KW"/>
</dbReference>
<organism evidence="1 2">
    <name type="scientific">Robinsoniella peoriensis</name>
    <dbReference type="NCBI Taxonomy" id="180332"/>
    <lineage>
        <taxon>Bacteria</taxon>
        <taxon>Bacillati</taxon>
        <taxon>Bacillota</taxon>
        <taxon>Clostridia</taxon>
        <taxon>Lachnospirales</taxon>
        <taxon>Lachnospiraceae</taxon>
        <taxon>Robinsoniella</taxon>
    </lineage>
</organism>
<dbReference type="PANTHER" id="PTHR43861:SF6">
    <property type="entry name" value="METHYLTRANSFERASE TYPE 11"/>
    <property type="match status" value="1"/>
</dbReference>
<dbReference type="GO" id="GO:0008168">
    <property type="term" value="F:methyltransferase activity"/>
    <property type="evidence" value="ECO:0007669"/>
    <property type="project" value="UniProtKB-KW"/>
</dbReference>
<keyword evidence="2" id="KW-1185">Reference proteome</keyword>
<reference evidence="1 2" key="1">
    <citation type="journal article" date="2019" name="Anaerobe">
        <title>Detection of Robinsoniella peoriensis in multiple bone samples of a trauma patient.</title>
        <authorList>
            <person name="Schrottner P."/>
            <person name="Hartwich K."/>
            <person name="Bunk B."/>
            <person name="Schober I."/>
            <person name="Helbig S."/>
            <person name="Rudolph W.W."/>
            <person name="Gunzer F."/>
        </authorList>
    </citation>
    <scope>NUCLEOTIDE SEQUENCE [LARGE SCALE GENOMIC DNA]</scope>
    <source>
        <strain evidence="1 2">DSM 106044</strain>
    </source>
</reference>
<dbReference type="CDD" id="cd02440">
    <property type="entry name" value="AdoMet_MTases"/>
    <property type="match status" value="1"/>
</dbReference>
<accession>A0A4V6HRG3</accession>
<dbReference type="Gene3D" id="3.40.50.150">
    <property type="entry name" value="Vaccinia Virus protein VP39"/>
    <property type="match status" value="1"/>
</dbReference>
<dbReference type="Proteomes" id="UP000306509">
    <property type="component" value="Unassembled WGS sequence"/>
</dbReference>
<proteinExistence type="predicted"/>
<dbReference type="AlphaFoldDB" id="A0A4V6HRG3"/>
<gene>
    <name evidence="1" type="ORF">DSM106044_04257</name>
</gene>
<dbReference type="STRING" id="180332.GCA_000797495_02672"/>
<keyword evidence="1" id="KW-0489">Methyltransferase</keyword>
<comment type="caution">
    <text evidence="1">The sequence shown here is derived from an EMBL/GenBank/DDBJ whole genome shotgun (WGS) entry which is preliminary data.</text>
</comment>
<dbReference type="EMBL" id="QGQD01000079">
    <property type="protein sequence ID" value="TLC98927.1"/>
    <property type="molecule type" value="Genomic_DNA"/>
</dbReference>
<name>A0A4V6HRG3_9FIRM</name>
<protein>
    <submittedName>
        <fullName evidence="1">16S ribosomal RNA methyltransferase KsgA/Dim1 family protein</fullName>
    </submittedName>
</protein>
<dbReference type="RefSeq" id="WP_027296817.1">
    <property type="nucleotide sequence ID" value="NZ_CABMJZ010000074.1"/>
</dbReference>
<sequence length="306" mass="35628">MQEQVGKVRLDYKYYPGEDLYSDGKIEDMLLEIASRYEEEELNQVIADSRDWSVLYHMSHIRQNIIDWFPFHKQGEVLEIGSGCGAITGALARRAKEVTCIELSKKRSLINANRNRHYDNINICVGNFQDIEKSLEKKFDYITLIGVFEYAEGYIGTDEPYTEFLRLIGSHLKPGGKVIIAIENRLGLKYWAGCREDHVGTYFEGLENYPNTSGVHTFSKPELEDIFKEAGFAEADFYYPYPDYKLPMTIYSDEYLPKKGELNTNIWNFDRERLLLFDEEKVFDSLIDSRLFPLYSNSYLAILERV</sequence>
<evidence type="ECO:0000313" key="2">
    <source>
        <dbReference type="Proteomes" id="UP000306509"/>
    </source>
</evidence>
<keyword evidence="1" id="KW-0808">Transferase</keyword>
<evidence type="ECO:0000313" key="1">
    <source>
        <dbReference type="EMBL" id="TLC98927.1"/>
    </source>
</evidence>